<gene>
    <name evidence="1" type="ORF">GLV81_13105</name>
</gene>
<accession>A0A6I6GET6</accession>
<dbReference type="KEGG" id="fls:GLV81_13105"/>
<evidence type="ECO:0000313" key="1">
    <source>
        <dbReference type="EMBL" id="QGW28910.1"/>
    </source>
</evidence>
<dbReference type="RefSeq" id="WP_157479263.1">
    <property type="nucleotide sequence ID" value="NZ_CP046566.1"/>
</dbReference>
<dbReference type="EMBL" id="CP046566">
    <property type="protein sequence ID" value="QGW28910.1"/>
    <property type="molecule type" value="Genomic_DNA"/>
</dbReference>
<reference evidence="1 2" key="1">
    <citation type="submission" date="2019-11" db="EMBL/GenBank/DDBJ databases">
        <authorList>
            <person name="Im W.T."/>
        </authorList>
    </citation>
    <scope>NUCLEOTIDE SEQUENCE [LARGE SCALE GENOMIC DNA]</scope>
    <source>
        <strain evidence="1 2">SB-02</strain>
    </source>
</reference>
<evidence type="ECO:0000313" key="2">
    <source>
        <dbReference type="Proteomes" id="UP000426027"/>
    </source>
</evidence>
<protein>
    <submittedName>
        <fullName evidence="1">Uncharacterized protein</fullName>
    </submittedName>
</protein>
<keyword evidence="2" id="KW-1185">Reference proteome</keyword>
<dbReference type="Proteomes" id="UP000426027">
    <property type="component" value="Chromosome"/>
</dbReference>
<sequence length="109" mass="12375">MFRLIIATSESFHDYAFLSATVDEWVALHSLESGYSGIQVLICPKTDPNGLILRYACRRGYPIKSLRSMQLLLKNANGAAIFWDGKDKVFNRLILQVEKRLVKLLIVFG</sequence>
<organism evidence="1 2">
    <name type="scientific">Phnomibacter ginsenosidimutans</name>
    <dbReference type="NCBI Taxonomy" id="2676868"/>
    <lineage>
        <taxon>Bacteria</taxon>
        <taxon>Pseudomonadati</taxon>
        <taxon>Bacteroidota</taxon>
        <taxon>Chitinophagia</taxon>
        <taxon>Chitinophagales</taxon>
        <taxon>Chitinophagaceae</taxon>
        <taxon>Phnomibacter</taxon>
    </lineage>
</organism>
<dbReference type="AlphaFoldDB" id="A0A6I6GET6"/>
<proteinExistence type="predicted"/>
<name>A0A6I6GET6_9BACT</name>